<proteinExistence type="predicted"/>
<evidence type="ECO:0000256" key="1">
    <source>
        <dbReference type="SAM" id="MobiDB-lite"/>
    </source>
</evidence>
<comment type="caution">
    <text evidence="2">The sequence shown here is derived from an EMBL/GenBank/DDBJ whole genome shotgun (WGS) entry which is preliminary data.</text>
</comment>
<dbReference type="Proteomes" id="UP000266743">
    <property type="component" value="Chromosome 7"/>
</dbReference>
<protein>
    <submittedName>
        <fullName evidence="2">Uncharacterized protein</fullName>
    </submittedName>
</protein>
<gene>
    <name evidence="2" type="ORF">DPX39_070009300</name>
</gene>
<feature type="compositionally biased region" description="Polar residues" evidence="1">
    <location>
        <begin position="67"/>
        <end position="77"/>
    </location>
</feature>
<accession>A0A3L6L511</accession>
<evidence type="ECO:0000313" key="2">
    <source>
        <dbReference type="EMBL" id="RHW71198.1"/>
    </source>
</evidence>
<name>A0A3L6L511_9TRYP</name>
<dbReference type="AlphaFoldDB" id="A0A3L6L511"/>
<evidence type="ECO:0000313" key="3">
    <source>
        <dbReference type="Proteomes" id="UP000266743"/>
    </source>
</evidence>
<feature type="region of interest" description="Disordered" evidence="1">
    <location>
        <begin position="66"/>
        <end position="91"/>
    </location>
</feature>
<sequence>MTGRRALTLAVNAKGNVTSDTGEATADGKCGDNSNPAVSATSGVWAELWFSDSADTELQEMAIASGQPGTDSCGDNPSNDDDITVLAEATR</sequence>
<organism evidence="2 3">
    <name type="scientific">Trypanosoma brucei equiperdum</name>
    <dbReference type="NCBI Taxonomy" id="630700"/>
    <lineage>
        <taxon>Eukaryota</taxon>
        <taxon>Discoba</taxon>
        <taxon>Euglenozoa</taxon>
        <taxon>Kinetoplastea</taxon>
        <taxon>Metakinetoplastina</taxon>
        <taxon>Trypanosomatida</taxon>
        <taxon>Trypanosomatidae</taxon>
        <taxon>Trypanosoma</taxon>
    </lineage>
</organism>
<reference evidence="2 3" key="1">
    <citation type="submission" date="2018-09" db="EMBL/GenBank/DDBJ databases">
        <title>whole genome sequence of T. equiperdum IVM-t1 strain.</title>
        <authorList>
            <person name="Suganuma K."/>
        </authorList>
    </citation>
    <scope>NUCLEOTIDE SEQUENCE [LARGE SCALE GENOMIC DNA]</scope>
    <source>
        <strain evidence="2 3">IVM-t1</strain>
    </source>
</reference>
<dbReference type="EMBL" id="QSBY01000007">
    <property type="protein sequence ID" value="RHW71198.1"/>
    <property type="molecule type" value="Genomic_DNA"/>
</dbReference>